<dbReference type="SUPFAM" id="SSF54928">
    <property type="entry name" value="RNA-binding domain, RBD"/>
    <property type="match status" value="2"/>
</dbReference>
<dbReference type="EMBL" id="HBIN01022198">
    <property type="protein sequence ID" value="CAE0447069.1"/>
    <property type="molecule type" value="Transcribed_RNA"/>
</dbReference>
<proteinExistence type="inferred from homology"/>
<feature type="region of interest" description="Disordered" evidence="6">
    <location>
        <begin position="43"/>
        <end position="94"/>
    </location>
</feature>
<dbReference type="InterPro" id="IPR035979">
    <property type="entry name" value="RBD_domain_sf"/>
</dbReference>
<dbReference type="GO" id="GO:0003723">
    <property type="term" value="F:RNA binding"/>
    <property type="evidence" value="ECO:0007669"/>
    <property type="project" value="UniProtKB-UniRule"/>
</dbReference>
<keyword evidence="4" id="KW-0539">Nucleus</keyword>
<feature type="compositionally biased region" description="Polar residues" evidence="6">
    <location>
        <begin position="340"/>
        <end position="355"/>
    </location>
</feature>
<evidence type="ECO:0000256" key="2">
    <source>
        <dbReference type="ARBA" id="ARBA00007077"/>
    </source>
</evidence>
<feature type="compositionally biased region" description="Polar residues" evidence="6">
    <location>
        <begin position="379"/>
        <end position="389"/>
    </location>
</feature>
<gene>
    <name evidence="8" type="ORF">ASTO00021_LOCUS17051</name>
</gene>
<dbReference type="InterPro" id="IPR012677">
    <property type="entry name" value="Nucleotide-bd_a/b_plait_sf"/>
</dbReference>
<protein>
    <recommendedName>
        <fullName evidence="7">RRM domain-containing protein</fullName>
    </recommendedName>
</protein>
<sequence length="415" mass="46196">MAGGAFGLAEYKTGELSSLFSKPKDEKNKKGVEVKADLADVFQKSVKKPKKSKNPSTNKEQNSSKPEPKSNSGQLSDKKKKPNQAKKSKTIEDDAEKTKRTVFVGNVPLVNKVLNKLKKLFEKSCGPVESVRLRSVPIKASAIPSNAGYKVMRKVSVNKGNFDTEAGGENTCSIAYVVFKTKQDAENAVTDYGTKSMKKETLRIGDHILRVDSAASDEHNRAFDRRRTVFVGSLPFKTSENAVTDFFCSKIITRMDGNKKSANGDNQNQTPVEAVRLIRDQATNMCKGIGYVLLRSPDLLEKALAINGKTFDGRKLRVSRCERSERLKRKNDKKTIAPQVKSNAVSALSKSNSSKFEGLRSNANLGGAKLRLRKKKKNQILQDKNGSNISKRKRVAQKESRKERQARKKQKKERK</sequence>
<dbReference type="AlphaFoldDB" id="A0A7S3V2B8"/>
<comment type="subcellular location">
    <subcellularLocation>
        <location evidence="1">Nucleus</location>
        <location evidence="1">Nucleolus</location>
    </subcellularLocation>
</comment>
<organism evidence="8">
    <name type="scientific">Aplanochytrium stocchinoi</name>
    <dbReference type="NCBI Taxonomy" id="215587"/>
    <lineage>
        <taxon>Eukaryota</taxon>
        <taxon>Sar</taxon>
        <taxon>Stramenopiles</taxon>
        <taxon>Bigyra</taxon>
        <taxon>Labyrinthulomycetes</taxon>
        <taxon>Thraustochytrida</taxon>
        <taxon>Thraustochytriidae</taxon>
        <taxon>Aplanochytrium</taxon>
    </lineage>
</organism>
<evidence type="ECO:0000313" key="8">
    <source>
        <dbReference type="EMBL" id="CAE0447069.1"/>
    </source>
</evidence>
<reference evidence="8" key="1">
    <citation type="submission" date="2021-01" db="EMBL/GenBank/DDBJ databases">
        <authorList>
            <person name="Corre E."/>
            <person name="Pelletier E."/>
            <person name="Niang G."/>
            <person name="Scheremetjew M."/>
            <person name="Finn R."/>
            <person name="Kale V."/>
            <person name="Holt S."/>
            <person name="Cochrane G."/>
            <person name="Meng A."/>
            <person name="Brown T."/>
            <person name="Cohen L."/>
        </authorList>
    </citation>
    <scope>NUCLEOTIDE SEQUENCE</scope>
    <source>
        <strain evidence="8">GSBS06</strain>
    </source>
</reference>
<feature type="compositionally biased region" description="Basic residues" evidence="6">
    <location>
        <begin position="404"/>
        <end position="415"/>
    </location>
</feature>
<evidence type="ECO:0000256" key="3">
    <source>
        <dbReference type="ARBA" id="ARBA00022884"/>
    </source>
</evidence>
<feature type="domain" description="RRM" evidence="7">
    <location>
        <begin position="100"/>
        <end position="216"/>
    </location>
</feature>
<dbReference type="Gene3D" id="3.30.70.330">
    <property type="match status" value="2"/>
</dbReference>
<accession>A0A7S3V2B8</accession>
<dbReference type="InterPro" id="IPR000504">
    <property type="entry name" value="RRM_dom"/>
</dbReference>
<evidence type="ECO:0000256" key="4">
    <source>
        <dbReference type="ARBA" id="ARBA00023242"/>
    </source>
</evidence>
<feature type="compositionally biased region" description="Basic residues" evidence="6">
    <location>
        <begin position="78"/>
        <end position="88"/>
    </location>
</feature>
<evidence type="ECO:0000256" key="6">
    <source>
        <dbReference type="SAM" id="MobiDB-lite"/>
    </source>
</evidence>
<dbReference type="Pfam" id="PF00076">
    <property type="entry name" value="RRM_1"/>
    <property type="match status" value="1"/>
</dbReference>
<evidence type="ECO:0000256" key="5">
    <source>
        <dbReference type="PROSITE-ProRule" id="PRU00176"/>
    </source>
</evidence>
<feature type="region of interest" description="Disordered" evidence="6">
    <location>
        <begin position="374"/>
        <end position="415"/>
    </location>
</feature>
<dbReference type="SMART" id="SM00360">
    <property type="entry name" value="RRM"/>
    <property type="match status" value="2"/>
</dbReference>
<keyword evidence="3 5" id="KW-0694">RNA-binding</keyword>
<dbReference type="PROSITE" id="PS50102">
    <property type="entry name" value="RRM"/>
    <property type="match status" value="2"/>
</dbReference>
<feature type="domain" description="RRM" evidence="7">
    <location>
        <begin position="227"/>
        <end position="323"/>
    </location>
</feature>
<feature type="compositionally biased region" description="Polar residues" evidence="6">
    <location>
        <begin position="60"/>
        <end position="75"/>
    </location>
</feature>
<name>A0A7S3V2B8_9STRA</name>
<dbReference type="PANTHER" id="PTHR23236">
    <property type="entry name" value="EUKARYOTIC TRANSLATION INITIATION FACTOR 4B/4H"/>
    <property type="match status" value="1"/>
</dbReference>
<comment type="similarity">
    <text evidence="2">Belongs to the RRM RBM34 family.</text>
</comment>
<evidence type="ECO:0000259" key="7">
    <source>
        <dbReference type="PROSITE" id="PS50102"/>
    </source>
</evidence>
<dbReference type="PANTHER" id="PTHR23236:SF25">
    <property type="entry name" value="RNA-BINDING PROTEIN 34"/>
    <property type="match status" value="1"/>
</dbReference>
<dbReference type="GO" id="GO:0005730">
    <property type="term" value="C:nucleolus"/>
    <property type="evidence" value="ECO:0007669"/>
    <property type="project" value="UniProtKB-SubCell"/>
</dbReference>
<evidence type="ECO:0000256" key="1">
    <source>
        <dbReference type="ARBA" id="ARBA00004604"/>
    </source>
</evidence>
<feature type="region of interest" description="Disordered" evidence="6">
    <location>
        <begin position="340"/>
        <end position="361"/>
    </location>
</feature>